<reference evidence="1" key="2">
    <citation type="submission" date="2022-06" db="UniProtKB">
        <authorList>
            <consortium name="EnsemblMetazoa"/>
        </authorList>
    </citation>
    <scope>IDENTIFICATION</scope>
    <source>
        <strain evidence="1">DF5081</strain>
    </source>
</reference>
<dbReference type="Proteomes" id="UP000005237">
    <property type="component" value="Unassembled WGS sequence"/>
</dbReference>
<name>A0A8R1IST7_CAEJA</name>
<dbReference type="EnsemblMetazoa" id="CJA38155.1">
    <property type="protein sequence ID" value="CJA38155.1"/>
    <property type="gene ID" value="WBGene00214002"/>
</dbReference>
<evidence type="ECO:0000313" key="1">
    <source>
        <dbReference type="EnsemblMetazoa" id="CJA38155.1"/>
    </source>
</evidence>
<sequence>MRARKEIYQKIIDTIRMDQRRVKLQDSVSRFFENHTSYYNGTTRPSNETEVEYDGVLGNGNEIRNESMISDMEDLD</sequence>
<reference evidence="2" key="1">
    <citation type="submission" date="2010-08" db="EMBL/GenBank/DDBJ databases">
        <authorList>
            <consortium name="Caenorhabditis japonica Sequencing Consortium"/>
            <person name="Wilson R.K."/>
        </authorList>
    </citation>
    <scope>NUCLEOTIDE SEQUENCE [LARGE SCALE GENOMIC DNA]</scope>
    <source>
        <strain evidence="2">DF5081</strain>
    </source>
</reference>
<accession>A0A8R1IST7</accession>
<proteinExistence type="predicted"/>
<protein>
    <submittedName>
        <fullName evidence="1">Uncharacterized protein</fullName>
    </submittedName>
</protein>
<organism evidence="1 2">
    <name type="scientific">Caenorhabditis japonica</name>
    <dbReference type="NCBI Taxonomy" id="281687"/>
    <lineage>
        <taxon>Eukaryota</taxon>
        <taxon>Metazoa</taxon>
        <taxon>Ecdysozoa</taxon>
        <taxon>Nematoda</taxon>
        <taxon>Chromadorea</taxon>
        <taxon>Rhabditida</taxon>
        <taxon>Rhabditina</taxon>
        <taxon>Rhabditomorpha</taxon>
        <taxon>Rhabditoidea</taxon>
        <taxon>Rhabditidae</taxon>
        <taxon>Peloderinae</taxon>
        <taxon>Caenorhabditis</taxon>
    </lineage>
</organism>
<keyword evidence="2" id="KW-1185">Reference proteome</keyword>
<dbReference type="AlphaFoldDB" id="A0A8R1IST7"/>
<evidence type="ECO:0000313" key="2">
    <source>
        <dbReference type="Proteomes" id="UP000005237"/>
    </source>
</evidence>